<name>A0AAD8LX58_9APIA</name>
<feature type="transmembrane region" description="Helical" evidence="1">
    <location>
        <begin position="321"/>
        <end position="344"/>
    </location>
</feature>
<reference evidence="3" key="2">
    <citation type="submission" date="2023-05" db="EMBL/GenBank/DDBJ databases">
        <authorList>
            <person name="Schelkunov M.I."/>
        </authorList>
    </citation>
    <scope>NUCLEOTIDE SEQUENCE</scope>
    <source>
        <strain evidence="3">Hsosn_3</strain>
        <tissue evidence="3">Leaf</tissue>
    </source>
</reference>
<gene>
    <name evidence="3" type="ORF">POM88_054107</name>
</gene>
<organism evidence="3 4">
    <name type="scientific">Heracleum sosnowskyi</name>
    <dbReference type="NCBI Taxonomy" id="360622"/>
    <lineage>
        <taxon>Eukaryota</taxon>
        <taxon>Viridiplantae</taxon>
        <taxon>Streptophyta</taxon>
        <taxon>Embryophyta</taxon>
        <taxon>Tracheophyta</taxon>
        <taxon>Spermatophyta</taxon>
        <taxon>Magnoliopsida</taxon>
        <taxon>eudicotyledons</taxon>
        <taxon>Gunneridae</taxon>
        <taxon>Pentapetalae</taxon>
        <taxon>asterids</taxon>
        <taxon>campanulids</taxon>
        <taxon>Apiales</taxon>
        <taxon>Apiaceae</taxon>
        <taxon>Apioideae</taxon>
        <taxon>apioid superclade</taxon>
        <taxon>Tordylieae</taxon>
        <taxon>Tordyliinae</taxon>
        <taxon>Heracleum</taxon>
    </lineage>
</organism>
<feature type="transmembrane region" description="Helical" evidence="1">
    <location>
        <begin position="224"/>
        <end position="243"/>
    </location>
</feature>
<sequence>MGIGKADVVGKELKYFFYEWELRICILLSLFLQILLILGGPLRKRVSHKGLHVLLWSAYLLADATAIFAVGLIASKQAAYSNHYLNAPPNSILHTFWAPFLLAHLGGPDPIAAFALEDNELWLRHLFSLFTQCTAVAYVFYQSLTPDKLLVPSLLMFLCGIIKYAERTYALYCASGKTFRDSILNEPESNTPEKWREFSALPVNSENVNMRNATDLKPLEVVKYAFLCFSYFKGLVVDLIFSFRAHSESRKLFLARSSSDAFRVVEVELNFLYDVFFTKLPVVYHQVGIGCRAVSVGAIVTSLVLFHYVDKKYLKPEGFEVGITYILLFGGIVLEVIAFFMLVFSDWTVVKLDHLPNENPDEQSWKRMFMDFIVNVNVRRGEIICWLLNIGGVRGSGSDYVSEPTDRSIRAFLDEMVYVKQHPLPFYVKDFIFKELKIKSEKAYNPDIAMQICSAKGEWVLGTAGYSSSNLFTLVKDIEYDESQGRT</sequence>
<feature type="transmembrane region" description="Helical" evidence="1">
    <location>
        <begin position="53"/>
        <end position="74"/>
    </location>
</feature>
<keyword evidence="1" id="KW-0472">Membrane</keyword>
<keyword evidence="1" id="KW-0812">Transmembrane</keyword>
<protein>
    <submittedName>
        <fullName evidence="3">DUF4220 domain-containing protein</fullName>
    </submittedName>
</protein>
<dbReference type="Proteomes" id="UP001237642">
    <property type="component" value="Unassembled WGS sequence"/>
</dbReference>
<dbReference type="InterPro" id="IPR025315">
    <property type="entry name" value="DUF4220"/>
</dbReference>
<keyword evidence="1" id="KW-1133">Transmembrane helix</keyword>
<evidence type="ECO:0000259" key="2">
    <source>
        <dbReference type="Pfam" id="PF13968"/>
    </source>
</evidence>
<evidence type="ECO:0000313" key="4">
    <source>
        <dbReference type="Proteomes" id="UP001237642"/>
    </source>
</evidence>
<dbReference type="AlphaFoldDB" id="A0AAD8LX58"/>
<comment type="caution">
    <text evidence="3">The sequence shown here is derived from an EMBL/GenBank/DDBJ whole genome shotgun (WGS) entry which is preliminary data.</text>
</comment>
<dbReference type="Pfam" id="PF13968">
    <property type="entry name" value="DUF4220"/>
    <property type="match status" value="1"/>
</dbReference>
<reference evidence="3" key="1">
    <citation type="submission" date="2023-02" db="EMBL/GenBank/DDBJ databases">
        <title>Genome of toxic invasive species Heracleum sosnowskyi carries increased number of genes despite the absence of recent whole-genome duplications.</title>
        <authorList>
            <person name="Schelkunov M."/>
            <person name="Shtratnikova V."/>
            <person name="Makarenko M."/>
            <person name="Klepikova A."/>
            <person name="Omelchenko D."/>
            <person name="Novikova G."/>
            <person name="Obukhova E."/>
            <person name="Bogdanov V."/>
            <person name="Penin A."/>
            <person name="Logacheva M."/>
        </authorList>
    </citation>
    <scope>NUCLEOTIDE SEQUENCE</scope>
    <source>
        <strain evidence="3">Hsosn_3</strain>
        <tissue evidence="3">Leaf</tissue>
    </source>
</reference>
<evidence type="ECO:0000256" key="1">
    <source>
        <dbReference type="SAM" id="Phobius"/>
    </source>
</evidence>
<proteinExistence type="predicted"/>
<feature type="transmembrane region" description="Helical" evidence="1">
    <location>
        <begin position="289"/>
        <end position="309"/>
    </location>
</feature>
<feature type="domain" description="DUF4220" evidence="2">
    <location>
        <begin position="56"/>
        <end position="367"/>
    </location>
</feature>
<evidence type="ECO:0000313" key="3">
    <source>
        <dbReference type="EMBL" id="KAK1351648.1"/>
    </source>
</evidence>
<feature type="transmembrane region" description="Helical" evidence="1">
    <location>
        <begin position="20"/>
        <end position="41"/>
    </location>
</feature>
<dbReference type="PANTHER" id="PTHR31325">
    <property type="entry name" value="OS01G0798800 PROTEIN-RELATED"/>
    <property type="match status" value="1"/>
</dbReference>
<accession>A0AAD8LX58</accession>
<keyword evidence="4" id="KW-1185">Reference proteome</keyword>
<dbReference type="EMBL" id="JAUIZM010000028">
    <property type="protein sequence ID" value="KAK1351648.1"/>
    <property type="molecule type" value="Genomic_DNA"/>
</dbReference>